<dbReference type="AlphaFoldDB" id="A0A9J6FA43"/>
<organism evidence="1 2">
    <name type="scientific">Haemaphysalis longicornis</name>
    <name type="common">Bush tick</name>
    <dbReference type="NCBI Taxonomy" id="44386"/>
    <lineage>
        <taxon>Eukaryota</taxon>
        <taxon>Metazoa</taxon>
        <taxon>Ecdysozoa</taxon>
        <taxon>Arthropoda</taxon>
        <taxon>Chelicerata</taxon>
        <taxon>Arachnida</taxon>
        <taxon>Acari</taxon>
        <taxon>Parasitiformes</taxon>
        <taxon>Ixodida</taxon>
        <taxon>Ixodoidea</taxon>
        <taxon>Ixodidae</taxon>
        <taxon>Haemaphysalinae</taxon>
        <taxon>Haemaphysalis</taxon>
    </lineage>
</organism>
<dbReference type="VEuPathDB" id="VectorBase:HLOH_055601"/>
<dbReference type="Proteomes" id="UP000821853">
    <property type="component" value="Chromosome 1"/>
</dbReference>
<evidence type="ECO:0000313" key="1">
    <source>
        <dbReference type="EMBL" id="KAH9359651.1"/>
    </source>
</evidence>
<sequence>MPQEENNMTEIDANVFNRRRRGLSNKTAEEILLTIFDAESSDISGSEDENDVGDAYNVDTEEYGVPRTCIDHP</sequence>
<name>A0A9J6FA43_HAELO</name>
<protein>
    <submittedName>
        <fullName evidence="1">Uncharacterized protein</fullName>
    </submittedName>
</protein>
<accession>A0A9J6FA43</accession>
<dbReference type="EMBL" id="JABSTR010000001">
    <property type="protein sequence ID" value="KAH9359651.1"/>
    <property type="molecule type" value="Genomic_DNA"/>
</dbReference>
<evidence type="ECO:0000313" key="2">
    <source>
        <dbReference type="Proteomes" id="UP000821853"/>
    </source>
</evidence>
<reference evidence="1 2" key="1">
    <citation type="journal article" date="2020" name="Cell">
        <title>Large-Scale Comparative Analyses of Tick Genomes Elucidate Their Genetic Diversity and Vector Capacities.</title>
        <authorList>
            <consortium name="Tick Genome and Microbiome Consortium (TIGMIC)"/>
            <person name="Jia N."/>
            <person name="Wang J."/>
            <person name="Shi W."/>
            <person name="Du L."/>
            <person name="Sun Y."/>
            <person name="Zhan W."/>
            <person name="Jiang J.F."/>
            <person name="Wang Q."/>
            <person name="Zhang B."/>
            <person name="Ji P."/>
            <person name="Bell-Sakyi L."/>
            <person name="Cui X.M."/>
            <person name="Yuan T.T."/>
            <person name="Jiang B.G."/>
            <person name="Yang W.F."/>
            <person name="Lam T.T."/>
            <person name="Chang Q.C."/>
            <person name="Ding S.J."/>
            <person name="Wang X.J."/>
            <person name="Zhu J.G."/>
            <person name="Ruan X.D."/>
            <person name="Zhao L."/>
            <person name="Wei J.T."/>
            <person name="Ye R.Z."/>
            <person name="Que T.C."/>
            <person name="Du C.H."/>
            <person name="Zhou Y.H."/>
            <person name="Cheng J.X."/>
            <person name="Dai P.F."/>
            <person name="Guo W.B."/>
            <person name="Han X.H."/>
            <person name="Huang E.J."/>
            <person name="Li L.F."/>
            <person name="Wei W."/>
            <person name="Gao Y.C."/>
            <person name="Liu J.Z."/>
            <person name="Shao H.Z."/>
            <person name="Wang X."/>
            <person name="Wang C.C."/>
            <person name="Yang T.C."/>
            <person name="Huo Q.B."/>
            <person name="Li W."/>
            <person name="Chen H.Y."/>
            <person name="Chen S.E."/>
            <person name="Zhou L.G."/>
            <person name="Ni X.B."/>
            <person name="Tian J.H."/>
            <person name="Sheng Y."/>
            <person name="Liu T."/>
            <person name="Pan Y.S."/>
            <person name="Xia L.Y."/>
            <person name="Li J."/>
            <person name="Zhao F."/>
            <person name="Cao W.C."/>
        </authorList>
    </citation>
    <scope>NUCLEOTIDE SEQUENCE [LARGE SCALE GENOMIC DNA]</scope>
    <source>
        <strain evidence="1">HaeL-2018</strain>
    </source>
</reference>
<gene>
    <name evidence="1" type="ORF">HPB48_007935</name>
</gene>
<proteinExistence type="predicted"/>
<comment type="caution">
    <text evidence="1">The sequence shown here is derived from an EMBL/GenBank/DDBJ whole genome shotgun (WGS) entry which is preliminary data.</text>
</comment>
<keyword evidence="2" id="KW-1185">Reference proteome</keyword>